<evidence type="ECO:0000256" key="4">
    <source>
        <dbReference type="RuleBase" id="RU362068"/>
    </source>
</evidence>
<dbReference type="InterPro" id="IPR051402">
    <property type="entry name" value="KPR-Related"/>
</dbReference>
<dbReference type="NCBIfam" id="TIGR00745">
    <property type="entry name" value="apbA_panE"/>
    <property type="match status" value="1"/>
</dbReference>
<comment type="similarity">
    <text evidence="1 4">Belongs to the ketopantoate reductase family.</text>
</comment>
<organism evidence="7 8">
    <name type="scientific">Aspergillus cavernicola</name>
    <dbReference type="NCBI Taxonomy" id="176166"/>
    <lineage>
        <taxon>Eukaryota</taxon>
        <taxon>Fungi</taxon>
        <taxon>Dikarya</taxon>
        <taxon>Ascomycota</taxon>
        <taxon>Pezizomycotina</taxon>
        <taxon>Eurotiomycetes</taxon>
        <taxon>Eurotiomycetidae</taxon>
        <taxon>Eurotiales</taxon>
        <taxon>Aspergillaceae</taxon>
        <taxon>Aspergillus</taxon>
        <taxon>Aspergillus subgen. Nidulantes</taxon>
    </lineage>
</organism>
<comment type="catalytic activity">
    <reaction evidence="4">
        <text>(R)-pantoate + NADP(+) = 2-dehydropantoate + NADPH + H(+)</text>
        <dbReference type="Rhea" id="RHEA:16233"/>
        <dbReference type="ChEBI" id="CHEBI:11561"/>
        <dbReference type="ChEBI" id="CHEBI:15378"/>
        <dbReference type="ChEBI" id="CHEBI:15980"/>
        <dbReference type="ChEBI" id="CHEBI:57783"/>
        <dbReference type="ChEBI" id="CHEBI:58349"/>
        <dbReference type="EC" id="1.1.1.169"/>
    </reaction>
</comment>
<keyword evidence="8" id="KW-1185">Reference proteome</keyword>
<dbReference type="SUPFAM" id="SSF51735">
    <property type="entry name" value="NAD(P)-binding Rossmann-fold domains"/>
    <property type="match status" value="1"/>
</dbReference>
<dbReference type="EMBL" id="JBFXLS010000098">
    <property type="protein sequence ID" value="KAL2816816.1"/>
    <property type="molecule type" value="Genomic_DNA"/>
</dbReference>
<evidence type="ECO:0000313" key="8">
    <source>
        <dbReference type="Proteomes" id="UP001610335"/>
    </source>
</evidence>
<keyword evidence="3 4" id="KW-0560">Oxidoreductase</keyword>
<name>A0ABR4HMV9_9EURO</name>
<dbReference type="PANTHER" id="PTHR21708">
    <property type="entry name" value="PROBABLE 2-DEHYDROPANTOATE 2-REDUCTASE"/>
    <property type="match status" value="1"/>
</dbReference>
<evidence type="ECO:0000259" key="6">
    <source>
        <dbReference type="Pfam" id="PF08546"/>
    </source>
</evidence>
<dbReference type="InterPro" id="IPR003710">
    <property type="entry name" value="ApbA"/>
</dbReference>
<dbReference type="InterPro" id="IPR013752">
    <property type="entry name" value="KPA_reductase"/>
</dbReference>
<keyword evidence="2 4" id="KW-0521">NADP</keyword>
<dbReference type="PANTHER" id="PTHR21708:SF30">
    <property type="entry name" value="2-DEHYDROPANTOATE 2-REDUCTASE-RELATED"/>
    <property type="match status" value="1"/>
</dbReference>
<comment type="caution">
    <text evidence="7">The sequence shown here is derived from an EMBL/GenBank/DDBJ whole genome shotgun (WGS) entry which is preliminary data.</text>
</comment>
<dbReference type="EC" id="1.1.1.169" evidence="4"/>
<feature type="domain" description="Ketopantoate reductase C-terminal" evidence="6">
    <location>
        <begin position="201"/>
        <end position="320"/>
    </location>
</feature>
<proteinExistence type="inferred from homology"/>
<sequence length="337" mass="36668">MTEKASVLLVGAGGVGTIAALNLDKGGQANVTAVLRSNYNKVVSEGFHIKSIDHGEIKSWKPPQVLNTIPNHSSTTQFDYIVISTKNIPDNTPTTADLVSPAITPGKTIIVLIQNGLNIETPFFTKYPHNICLSGVSLIGSHETSPAFIEHDDPDRLIIGAFHNPNLEPGIQDAAAREFVRIYGAAGKTDCEYTDNVPFHRWQKLVYNACLNTICAVTGLDTGRIRLAGDVADTLVRPAMREIVAAAEACGILLPEGIVERMVGIDPLTIYLKPSMLDDVERGNLTEFENLLGEPLREGTSRGIAMPTATFLYHTLKAMQWRFKERKGLVTIPPKSV</sequence>
<evidence type="ECO:0000256" key="3">
    <source>
        <dbReference type="ARBA" id="ARBA00023002"/>
    </source>
</evidence>
<dbReference type="Gene3D" id="1.10.1040.10">
    <property type="entry name" value="N-(1-d-carboxylethyl)-l-norvaline Dehydrogenase, domain 2"/>
    <property type="match status" value="1"/>
</dbReference>
<feature type="domain" description="Ketopantoate reductase N-terminal" evidence="5">
    <location>
        <begin position="7"/>
        <end position="163"/>
    </location>
</feature>
<dbReference type="SUPFAM" id="SSF48179">
    <property type="entry name" value="6-phosphogluconate dehydrogenase C-terminal domain-like"/>
    <property type="match status" value="1"/>
</dbReference>
<dbReference type="Proteomes" id="UP001610335">
    <property type="component" value="Unassembled WGS sequence"/>
</dbReference>
<evidence type="ECO:0000256" key="1">
    <source>
        <dbReference type="ARBA" id="ARBA00007870"/>
    </source>
</evidence>
<dbReference type="InterPro" id="IPR036291">
    <property type="entry name" value="NAD(P)-bd_dom_sf"/>
</dbReference>
<dbReference type="Pfam" id="PF08546">
    <property type="entry name" value="ApbA_C"/>
    <property type="match status" value="1"/>
</dbReference>
<protein>
    <recommendedName>
        <fullName evidence="4">2-dehydropantoate 2-reductase</fullName>
        <ecNumber evidence="4">1.1.1.169</ecNumber>
    </recommendedName>
    <alternativeName>
        <fullName evidence="4">Ketopantoate reductase</fullName>
    </alternativeName>
</protein>
<evidence type="ECO:0000313" key="7">
    <source>
        <dbReference type="EMBL" id="KAL2816816.1"/>
    </source>
</evidence>
<evidence type="ECO:0000256" key="2">
    <source>
        <dbReference type="ARBA" id="ARBA00022857"/>
    </source>
</evidence>
<dbReference type="Gene3D" id="3.40.50.720">
    <property type="entry name" value="NAD(P)-binding Rossmann-like Domain"/>
    <property type="match status" value="1"/>
</dbReference>
<evidence type="ECO:0000259" key="5">
    <source>
        <dbReference type="Pfam" id="PF02558"/>
    </source>
</evidence>
<dbReference type="InterPro" id="IPR008927">
    <property type="entry name" value="6-PGluconate_DH-like_C_sf"/>
</dbReference>
<dbReference type="InterPro" id="IPR013332">
    <property type="entry name" value="KPR_N"/>
</dbReference>
<comment type="function">
    <text evidence="4">Catalyzes the NADPH-dependent reduction of ketopantoate into pantoic acid.</text>
</comment>
<accession>A0ABR4HMV9</accession>
<gene>
    <name evidence="7" type="ORF">BDW59DRAFT_182382</name>
</gene>
<dbReference type="Pfam" id="PF02558">
    <property type="entry name" value="ApbA"/>
    <property type="match status" value="1"/>
</dbReference>
<dbReference type="InterPro" id="IPR013328">
    <property type="entry name" value="6PGD_dom2"/>
</dbReference>
<reference evidence="7 8" key="1">
    <citation type="submission" date="2024-07" db="EMBL/GenBank/DDBJ databases">
        <title>Section-level genome sequencing and comparative genomics of Aspergillus sections Usti and Cavernicolus.</title>
        <authorList>
            <consortium name="Lawrence Berkeley National Laboratory"/>
            <person name="Nybo J.L."/>
            <person name="Vesth T.C."/>
            <person name="Theobald S."/>
            <person name="Frisvad J.C."/>
            <person name="Larsen T.O."/>
            <person name="Kjaerboelling I."/>
            <person name="Rothschild-Mancinelli K."/>
            <person name="Lyhne E.K."/>
            <person name="Kogle M.E."/>
            <person name="Barry K."/>
            <person name="Clum A."/>
            <person name="Na H."/>
            <person name="Ledsgaard L."/>
            <person name="Lin J."/>
            <person name="Lipzen A."/>
            <person name="Kuo A."/>
            <person name="Riley R."/>
            <person name="Mondo S."/>
            <person name="LaButti K."/>
            <person name="Haridas S."/>
            <person name="Pangalinan J."/>
            <person name="Salamov A.A."/>
            <person name="Simmons B.A."/>
            <person name="Magnuson J.K."/>
            <person name="Chen J."/>
            <person name="Drula E."/>
            <person name="Henrissat B."/>
            <person name="Wiebenga A."/>
            <person name="Lubbers R.J."/>
            <person name="Gomes A.C."/>
            <person name="Makela M.R."/>
            <person name="Stajich J."/>
            <person name="Grigoriev I.V."/>
            <person name="Mortensen U.H."/>
            <person name="De vries R.P."/>
            <person name="Baker S.E."/>
            <person name="Andersen M.R."/>
        </authorList>
    </citation>
    <scope>NUCLEOTIDE SEQUENCE [LARGE SCALE GENOMIC DNA]</scope>
    <source>
        <strain evidence="7 8">CBS 600.67</strain>
    </source>
</reference>